<evidence type="ECO:0000256" key="1">
    <source>
        <dbReference type="ARBA" id="ARBA00022714"/>
    </source>
</evidence>
<accession>A0A934PS90</accession>
<dbReference type="Gene3D" id="2.102.10.10">
    <property type="entry name" value="Rieske [2Fe-2S] iron-sulphur domain"/>
    <property type="match status" value="1"/>
</dbReference>
<dbReference type="Proteomes" id="UP000613193">
    <property type="component" value="Unassembled WGS sequence"/>
</dbReference>
<evidence type="ECO:0000259" key="5">
    <source>
        <dbReference type="PROSITE" id="PS51296"/>
    </source>
</evidence>
<keyword evidence="3" id="KW-0408">Iron</keyword>
<gene>
    <name evidence="6" type="ORF">I5M19_05125</name>
</gene>
<feature type="domain" description="Rieske" evidence="5">
    <location>
        <begin position="67"/>
        <end position="139"/>
    </location>
</feature>
<dbReference type="GO" id="GO:0046872">
    <property type="term" value="F:metal ion binding"/>
    <property type="evidence" value="ECO:0007669"/>
    <property type="project" value="UniProtKB-KW"/>
</dbReference>
<evidence type="ECO:0000256" key="3">
    <source>
        <dbReference type="ARBA" id="ARBA00023004"/>
    </source>
</evidence>
<evidence type="ECO:0000256" key="2">
    <source>
        <dbReference type="ARBA" id="ARBA00022723"/>
    </source>
</evidence>
<comment type="caution">
    <text evidence="6">The sequence shown here is derived from an EMBL/GenBank/DDBJ whole genome shotgun (WGS) entry which is preliminary data.</text>
</comment>
<dbReference type="EMBL" id="JAEHFW010000001">
    <property type="protein sequence ID" value="MBK0378676.1"/>
    <property type="molecule type" value="Genomic_DNA"/>
</dbReference>
<dbReference type="RefSeq" id="WP_200064858.1">
    <property type="nucleotide sequence ID" value="NZ_JAEHFW010000001.1"/>
</dbReference>
<sequence length="141" mass="15026">MDRKEFLNAVGLSAATITALSCTGCSKTSMGPGSANNPPKGVDFTLDLSEKANANLLVNGGFVVSNSIIVARTNSGEYIAVQQSCTHANYPLTYESNNQQFFCNNHGATFTEKGIQTGGPYSQPLKVYNTTLTNTSLRVYS</sequence>
<evidence type="ECO:0000313" key="6">
    <source>
        <dbReference type="EMBL" id="MBK0378676.1"/>
    </source>
</evidence>
<dbReference type="Pfam" id="PF00355">
    <property type="entry name" value="Rieske"/>
    <property type="match status" value="1"/>
</dbReference>
<proteinExistence type="predicted"/>
<reference evidence="6" key="1">
    <citation type="submission" date="2020-12" db="EMBL/GenBank/DDBJ databases">
        <title>Bacterial novel species Mucilaginibacter sp. SD-g isolated from soil.</title>
        <authorList>
            <person name="Jung H.-Y."/>
        </authorList>
    </citation>
    <scope>NUCLEOTIDE SEQUENCE</scope>
    <source>
        <strain evidence="6">SD-g</strain>
    </source>
</reference>
<dbReference type="SUPFAM" id="SSF50022">
    <property type="entry name" value="ISP domain"/>
    <property type="match status" value="1"/>
</dbReference>
<dbReference type="GO" id="GO:0051537">
    <property type="term" value="F:2 iron, 2 sulfur cluster binding"/>
    <property type="evidence" value="ECO:0007669"/>
    <property type="project" value="UniProtKB-KW"/>
</dbReference>
<dbReference type="PROSITE" id="PS51296">
    <property type="entry name" value="RIESKE"/>
    <property type="match status" value="1"/>
</dbReference>
<keyword evidence="7" id="KW-1185">Reference proteome</keyword>
<dbReference type="InterPro" id="IPR017941">
    <property type="entry name" value="Rieske_2Fe-2S"/>
</dbReference>
<dbReference type="AlphaFoldDB" id="A0A934PS90"/>
<keyword evidence="4" id="KW-0411">Iron-sulfur</keyword>
<dbReference type="PROSITE" id="PS51257">
    <property type="entry name" value="PROKAR_LIPOPROTEIN"/>
    <property type="match status" value="1"/>
</dbReference>
<keyword evidence="2" id="KW-0479">Metal-binding</keyword>
<dbReference type="InterPro" id="IPR036922">
    <property type="entry name" value="Rieske_2Fe-2S_sf"/>
</dbReference>
<keyword evidence="1" id="KW-0001">2Fe-2S</keyword>
<organism evidence="6 7">
    <name type="scientific">Mucilaginibacter segetis</name>
    <dbReference type="NCBI Taxonomy" id="2793071"/>
    <lineage>
        <taxon>Bacteria</taxon>
        <taxon>Pseudomonadati</taxon>
        <taxon>Bacteroidota</taxon>
        <taxon>Sphingobacteriia</taxon>
        <taxon>Sphingobacteriales</taxon>
        <taxon>Sphingobacteriaceae</taxon>
        <taxon>Mucilaginibacter</taxon>
    </lineage>
</organism>
<evidence type="ECO:0000313" key="7">
    <source>
        <dbReference type="Proteomes" id="UP000613193"/>
    </source>
</evidence>
<protein>
    <submittedName>
        <fullName evidence="6">Rieske 2Fe-2S domain-containing protein</fullName>
    </submittedName>
</protein>
<evidence type="ECO:0000256" key="4">
    <source>
        <dbReference type="ARBA" id="ARBA00023014"/>
    </source>
</evidence>
<name>A0A934PS90_9SPHI</name>